<accession>A0AAV4CBZ0</accession>
<protein>
    <submittedName>
        <fullName evidence="3">Methylthioribose-1-phosphate isomerase</fullName>
    </submittedName>
</protein>
<reference evidence="3 4" key="1">
    <citation type="journal article" date="2021" name="Elife">
        <title>Chloroplast acquisition without the gene transfer in kleptoplastic sea slugs, Plakobranchus ocellatus.</title>
        <authorList>
            <person name="Maeda T."/>
            <person name="Takahashi S."/>
            <person name="Yoshida T."/>
            <person name="Shimamura S."/>
            <person name="Takaki Y."/>
            <person name="Nagai Y."/>
            <person name="Toyoda A."/>
            <person name="Suzuki Y."/>
            <person name="Arimoto A."/>
            <person name="Ishii H."/>
            <person name="Satoh N."/>
            <person name="Nishiyama T."/>
            <person name="Hasebe M."/>
            <person name="Maruyama T."/>
            <person name="Minagawa J."/>
            <person name="Obokata J."/>
            <person name="Shigenobu S."/>
        </authorList>
    </citation>
    <scope>NUCLEOTIDE SEQUENCE [LARGE SCALE GENOMIC DNA]</scope>
</reference>
<gene>
    <name evidence="3" type="ORF">PoB_005544000</name>
</gene>
<sequence>MMYKVTVVVVAVVMVVNDDDDYDNDDDDDGGGGGGGGGWDDDDDNVMIMMSSLCTHFIDTGERWSVFKVVYDHPGSNVGQCVALTPGGDPVVLNCETPGAGVACKKALPRVYALTSMLNRSAPEVNGPLDSVHMFERMLPPVLTSIPSWEGNALMEMQVSTDTHCAFQCYSNSSCRAIELSCVTEDHCATYRCLLFPDILSK</sequence>
<dbReference type="Proteomes" id="UP000735302">
    <property type="component" value="Unassembled WGS sequence"/>
</dbReference>
<comment type="caution">
    <text evidence="3">The sequence shown here is derived from an EMBL/GenBank/DDBJ whole genome shotgun (WGS) entry which is preliminary data.</text>
</comment>
<organism evidence="3 4">
    <name type="scientific">Plakobranchus ocellatus</name>
    <dbReference type="NCBI Taxonomy" id="259542"/>
    <lineage>
        <taxon>Eukaryota</taxon>
        <taxon>Metazoa</taxon>
        <taxon>Spiralia</taxon>
        <taxon>Lophotrochozoa</taxon>
        <taxon>Mollusca</taxon>
        <taxon>Gastropoda</taxon>
        <taxon>Heterobranchia</taxon>
        <taxon>Euthyneura</taxon>
        <taxon>Panpulmonata</taxon>
        <taxon>Sacoglossa</taxon>
        <taxon>Placobranchoidea</taxon>
        <taxon>Plakobranchidae</taxon>
        <taxon>Plakobranchus</taxon>
    </lineage>
</organism>
<name>A0AAV4CBZ0_9GAST</name>
<feature type="chain" id="PRO_5043943575" evidence="2">
    <location>
        <begin position="19"/>
        <end position="202"/>
    </location>
</feature>
<dbReference type="GO" id="GO:0016853">
    <property type="term" value="F:isomerase activity"/>
    <property type="evidence" value="ECO:0007669"/>
    <property type="project" value="UniProtKB-KW"/>
</dbReference>
<dbReference type="AlphaFoldDB" id="A0AAV4CBZ0"/>
<keyword evidence="2" id="KW-0732">Signal</keyword>
<feature type="region of interest" description="Disordered" evidence="1">
    <location>
        <begin position="20"/>
        <end position="40"/>
    </location>
</feature>
<keyword evidence="4" id="KW-1185">Reference proteome</keyword>
<evidence type="ECO:0000256" key="2">
    <source>
        <dbReference type="SAM" id="SignalP"/>
    </source>
</evidence>
<evidence type="ECO:0000313" key="3">
    <source>
        <dbReference type="EMBL" id="GFO28935.1"/>
    </source>
</evidence>
<feature type="compositionally biased region" description="Acidic residues" evidence="1">
    <location>
        <begin position="20"/>
        <end position="30"/>
    </location>
</feature>
<proteinExistence type="predicted"/>
<feature type="signal peptide" evidence="2">
    <location>
        <begin position="1"/>
        <end position="18"/>
    </location>
</feature>
<dbReference type="EMBL" id="BLXT01006100">
    <property type="protein sequence ID" value="GFO28935.1"/>
    <property type="molecule type" value="Genomic_DNA"/>
</dbReference>
<evidence type="ECO:0000256" key="1">
    <source>
        <dbReference type="SAM" id="MobiDB-lite"/>
    </source>
</evidence>
<keyword evidence="3" id="KW-0413">Isomerase</keyword>
<evidence type="ECO:0000313" key="4">
    <source>
        <dbReference type="Proteomes" id="UP000735302"/>
    </source>
</evidence>